<reference evidence="3 4" key="1">
    <citation type="submission" date="2022-01" db="EMBL/GenBank/DDBJ databases">
        <title>A chromosomal length assembly of Cordylochernes scorpioides.</title>
        <authorList>
            <person name="Zeh D."/>
            <person name="Zeh J."/>
        </authorList>
    </citation>
    <scope>NUCLEOTIDE SEQUENCE [LARGE SCALE GENOMIC DNA]</scope>
    <source>
        <strain evidence="3">IN4F17</strain>
        <tissue evidence="3">Whole Body</tissue>
    </source>
</reference>
<keyword evidence="2" id="KW-0812">Transmembrane</keyword>
<name>A0ABY6L8P9_9ARAC</name>
<feature type="transmembrane region" description="Helical" evidence="2">
    <location>
        <begin position="22"/>
        <end position="44"/>
    </location>
</feature>
<gene>
    <name evidence="3" type="ORF">LAZ67_15000966</name>
</gene>
<keyword evidence="2" id="KW-0472">Membrane</keyword>
<sequence length="122" mass="13937">MICCFPTKHWDVTCLSRSISCIHIWISFQTILVQLAMSMVRGFIKIYQAWRSGTKVNGVPVCLLTTARHSRGMNDEKEQTLDSSQFQPHPNRESGTSIFSFSGTTPLVSYVPKKKKKKKENR</sequence>
<proteinExistence type="predicted"/>
<evidence type="ECO:0000256" key="1">
    <source>
        <dbReference type="SAM" id="MobiDB-lite"/>
    </source>
</evidence>
<evidence type="ECO:0000313" key="4">
    <source>
        <dbReference type="Proteomes" id="UP001235939"/>
    </source>
</evidence>
<keyword evidence="2" id="KW-1133">Transmembrane helix</keyword>
<protein>
    <submittedName>
        <fullName evidence="3">Uncharacterized protein</fullName>
    </submittedName>
</protein>
<dbReference type="Proteomes" id="UP001235939">
    <property type="component" value="Chromosome 15"/>
</dbReference>
<feature type="compositionally biased region" description="Low complexity" evidence="1">
    <location>
        <begin position="94"/>
        <end position="104"/>
    </location>
</feature>
<organism evidence="3 4">
    <name type="scientific">Cordylochernes scorpioides</name>
    <dbReference type="NCBI Taxonomy" id="51811"/>
    <lineage>
        <taxon>Eukaryota</taxon>
        <taxon>Metazoa</taxon>
        <taxon>Ecdysozoa</taxon>
        <taxon>Arthropoda</taxon>
        <taxon>Chelicerata</taxon>
        <taxon>Arachnida</taxon>
        <taxon>Pseudoscorpiones</taxon>
        <taxon>Cheliferoidea</taxon>
        <taxon>Chernetidae</taxon>
        <taxon>Cordylochernes</taxon>
    </lineage>
</organism>
<dbReference type="EMBL" id="CP092877">
    <property type="protein sequence ID" value="UYV77423.1"/>
    <property type="molecule type" value="Genomic_DNA"/>
</dbReference>
<feature type="region of interest" description="Disordered" evidence="1">
    <location>
        <begin position="73"/>
        <end position="104"/>
    </location>
</feature>
<keyword evidence="4" id="KW-1185">Reference proteome</keyword>
<accession>A0ABY6L8P9</accession>
<evidence type="ECO:0000313" key="3">
    <source>
        <dbReference type="EMBL" id="UYV77423.1"/>
    </source>
</evidence>
<evidence type="ECO:0000256" key="2">
    <source>
        <dbReference type="SAM" id="Phobius"/>
    </source>
</evidence>